<organism evidence="1 2">
    <name type="scientific">Flavobacterium arundinis</name>
    <dbReference type="NCBI Taxonomy" id="3139143"/>
    <lineage>
        <taxon>Bacteria</taxon>
        <taxon>Pseudomonadati</taxon>
        <taxon>Bacteroidota</taxon>
        <taxon>Flavobacteriia</taxon>
        <taxon>Flavobacteriales</taxon>
        <taxon>Flavobacteriaceae</taxon>
        <taxon>Flavobacterium</taxon>
    </lineage>
</organism>
<comment type="caution">
    <text evidence="1">The sequence shown here is derived from an EMBL/GenBank/DDBJ whole genome shotgun (WGS) entry which is preliminary data.</text>
</comment>
<evidence type="ECO:0000313" key="1">
    <source>
        <dbReference type="EMBL" id="MEL1246321.1"/>
    </source>
</evidence>
<dbReference type="Proteomes" id="UP001464555">
    <property type="component" value="Unassembled WGS sequence"/>
</dbReference>
<dbReference type="RefSeq" id="WP_341698616.1">
    <property type="nucleotide sequence ID" value="NZ_JBBYHR010000014.1"/>
</dbReference>
<keyword evidence="2" id="KW-1185">Reference proteome</keyword>
<name>A0ABU9I1L3_9FLAO</name>
<protein>
    <submittedName>
        <fullName evidence="1">Uncharacterized protein</fullName>
    </submittedName>
</protein>
<dbReference type="EMBL" id="JBBYHR010000014">
    <property type="protein sequence ID" value="MEL1246321.1"/>
    <property type="molecule type" value="Genomic_DNA"/>
</dbReference>
<reference evidence="1 2" key="1">
    <citation type="submission" date="2024-04" db="EMBL/GenBank/DDBJ databases">
        <title>Flavobacterium sp. DGU11 16S ribosomal RNA gene Genome sequencing and assembly.</title>
        <authorList>
            <person name="Park S."/>
        </authorList>
    </citation>
    <scope>NUCLEOTIDE SEQUENCE [LARGE SCALE GENOMIC DNA]</scope>
    <source>
        <strain evidence="1 2">DGU11</strain>
    </source>
</reference>
<evidence type="ECO:0000313" key="2">
    <source>
        <dbReference type="Proteomes" id="UP001464555"/>
    </source>
</evidence>
<proteinExistence type="predicted"/>
<sequence length="87" mass="10031">MNIYALKGHKVRCSDLDNGYEYQQEIARRHLVLGEVYTIDKTEVGSSSTKVMLQEVPGVFFNSVFFDDVVPQGQADDKAHPDYWRYN</sequence>
<accession>A0ABU9I1L3</accession>
<gene>
    <name evidence="1" type="ORF">AAEO56_18760</name>
</gene>